<reference evidence="4 5" key="1">
    <citation type="journal article" date="2013" name="Genome Announc.">
        <title>Draft Genome Sequence of Sphingobium ummariense Strain RL-3, a Hexachlorocyclohexane-Degrading Bacterium.</title>
        <authorList>
            <person name="Kohli P."/>
            <person name="Dua A."/>
            <person name="Sangwan N."/>
            <person name="Oldach P."/>
            <person name="Khurana J.P."/>
            <person name="Lal R."/>
        </authorList>
    </citation>
    <scope>NUCLEOTIDE SEQUENCE [LARGE SCALE GENOMIC DNA]</scope>
    <source>
        <strain evidence="4 5">RL-3</strain>
    </source>
</reference>
<dbReference type="InterPro" id="IPR036291">
    <property type="entry name" value="NAD(P)-bd_dom_sf"/>
</dbReference>
<dbReference type="RefSeq" id="WP_021319371.1">
    <property type="nucleotide sequence ID" value="NZ_AUWY01000120.1"/>
</dbReference>
<dbReference type="Gene3D" id="3.30.360.10">
    <property type="entry name" value="Dihydrodipicolinate Reductase, domain 2"/>
    <property type="match status" value="1"/>
</dbReference>
<dbReference type="Pfam" id="PF01408">
    <property type="entry name" value="GFO_IDH_MocA"/>
    <property type="match status" value="1"/>
</dbReference>
<organism evidence="4 5">
    <name type="scientific">Sphingobium ummariense RL-3</name>
    <dbReference type="NCBI Taxonomy" id="1346791"/>
    <lineage>
        <taxon>Bacteria</taxon>
        <taxon>Pseudomonadati</taxon>
        <taxon>Pseudomonadota</taxon>
        <taxon>Alphaproteobacteria</taxon>
        <taxon>Sphingomonadales</taxon>
        <taxon>Sphingomonadaceae</taxon>
        <taxon>Sphingobium</taxon>
    </lineage>
</organism>
<dbReference type="GO" id="GO:0016491">
    <property type="term" value="F:oxidoreductase activity"/>
    <property type="evidence" value="ECO:0007669"/>
    <property type="project" value="UniProtKB-KW"/>
</dbReference>
<evidence type="ECO:0000313" key="5">
    <source>
        <dbReference type="Proteomes" id="UP000015523"/>
    </source>
</evidence>
<feature type="domain" description="GFO/IDH/MocA-like oxidoreductase" evidence="3">
    <location>
        <begin position="146"/>
        <end position="273"/>
    </location>
</feature>
<dbReference type="EMBL" id="AUWY01000120">
    <property type="protein sequence ID" value="EQB30409.1"/>
    <property type="molecule type" value="Genomic_DNA"/>
</dbReference>
<gene>
    <name evidence="4" type="ORF">M529_18835</name>
</gene>
<evidence type="ECO:0000256" key="1">
    <source>
        <dbReference type="ARBA" id="ARBA00023002"/>
    </source>
</evidence>
<dbReference type="InterPro" id="IPR050463">
    <property type="entry name" value="Gfo/Idh/MocA_oxidrdct_glycsds"/>
</dbReference>
<keyword evidence="5" id="KW-1185">Reference proteome</keyword>
<dbReference type="PATRIC" id="fig|1346791.3.peg.3635"/>
<dbReference type="SUPFAM" id="SSF51735">
    <property type="entry name" value="NAD(P)-binding Rossmann-fold domains"/>
    <property type="match status" value="1"/>
</dbReference>
<proteinExistence type="predicted"/>
<dbReference type="AlphaFoldDB" id="T0K1H6"/>
<accession>T0K1H6</accession>
<dbReference type="Pfam" id="PF22725">
    <property type="entry name" value="GFO_IDH_MocA_C3"/>
    <property type="match status" value="1"/>
</dbReference>
<name>T0K1H6_9SPHN</name>
<protein>
    <recommendedName>
        <fullName evidence="6">Oxidoreductase</fullName>
    </recommendedName>
</protein>
<dbReference type="InterPro" id="IPR000683">
    <property type="entry name" value="Gfo/Idh/MocA-like_OxRdtase_N"/>
</dbReference>
<feature type="domain" description="Gfo/Idh/MocA-like oxidoreductase N-terminal" evidence="2">
    <location>
        <begin position="20"/>
        <end position="136"/>
    </location>
</feature>
<dbReference type="STRING" id="1346791.M529_18835"/>
<dbReference type="InterPro" id="IPR055170">
    <property type="entry name" value="GFO_IDH_MocA-like_dom"/>
</dbReference>
<comment type="caution">
    <text evidence="4">The sequence shown here is derived from an EMBL/GenBank/DDBJ whole genome shotgun (WGS) entry which is preliminary data.</text>
</comment>
<dbReference type="SUPFAM" id="SSF55347">
    <property type="entry name" value="Glyceraldehyde-3-phosphate dehydrogenase-like, C-terminal domain"/>
    <property type="match status" value="1"/>
</dbReference>
<evidence type="ECO:0000259" key="2">
    <source>
        <dbReference type="Pfam" id="PF01408"/>
    </source>
</evidence>
<dbReference type="PANTHER" id="PTHR43818">
    <property type="entry name" value="BCDNA.GH03377"/>
    <property type="match status" value="1"/>
</dbReference>
<keyword evidence="1" id="KW-0560">Oxidoreductase</keyword>
<sequence>MSVMPSATPLTLLTQPKPLRLGFLGTGWIGRHRMAALAGQAGVEVAALSDRDPVSLAAAQAVAADAAVADDLDELLAMDLDGIVIATPSALHAAQAIKALCAGVAVFCQKPLGRNAAEVEDVIEAARINDRLLGVDMSYRFTAAMKAIRGLVREQALGRVHSIDLQFHNAYGPDKPWFYDPLESGGGCVMDLGIHLVDLALWTLGFPAVTLVESDLKQGGKPLCEPGGACEDHAFATLRLADGATVRLACSWGLHAGQDAVISAAFYGTQGGARLRNIGGSFYDFMGEHMQGTQCVPLSLPPDDWGGRAAIDWARRLAEGRGFDPASTELLEVARVLDRIYAGR</sequence>
<evidence type="ECO:0008006" key="6">
    <source>
        <dbReference type="Google" id="ProtNLM"/>
    </source>
</evidence>
<dbReference type="eggNOG" id="COG0673">
    <property type="taxonomic scope" value="Bacteria"/>
</dbReference>
<evidence type="ECO:0000313" key="4">
    <source>
        <dbReference type="EMBL" id="EQB30409.1"/>
    </source>
</evidence>
<dbReference type="PANTHER" id="PTHR43818:SF11">
    <property type="entry name" value="BCDNA.GH03377"/>
    <property type="match status" value="1"/>
</dbReference>
<evidence type="ECO:0000259" key="3">
    <source>
        <dbReference type="Pfam" id="PF22725"/>
    </source>
</evidence>
<dbReference type="GO" id="GO:0000166">
    <property type="term" value="F:nucleotide binding"/>
    <property type="evidence" value="ECO:0007669"/>
    <property type="project" value="InterPro"/>
</dbReference>
<dbReference type="Gene3D" id="3.40.50.720">
    <property type="entry name" value="NAD(P)-binding Rossmann-like Domain"/>
    <property type="match status" value="1"/>
</dbReference>
<dbReference type="Proteomes" id="UP000015523">
    <property type="component" value="Unassembled WGS sequence"/>
</dbReference>